<dbReference type="Proteomes" id="UP001497525">
    <property type="component" value="Unassembled WGS sequence"/>
</dbReference>
<evidence type="ECO:0000256" key="1">
    <source>
        <dbReference type="SAM" id="Phobius"/>
    </source>
</evidence>
<keyword evidence="1" id="KW-1133">Transmembrane helix</keyword>
<keyword evidence="1" id="KW-0472">Membrane</keyword>
<evidence type="ECO:0000313" key="2">
    <source>
        <dbReference type="EMBL" id="CAL5137440.1"/>
    </source>
</evidence>
<dbReference type="InterPro" id="IPR027417">
    <property type="entry name" value="P-loop_NTPase"/>
</dbReference>
<evidence type="ECO:0008006" key="4">
    <source>
        <dbReference type="Google" id="ProtNLM"/>
    </source>
</evidence>
<accession>A0AAV2TL07</accession>
<name>A0AAV2TL07_CALDB</name>
<dbReference type="AlphaFoldDB" id="A0AAV2TL07"/>
<dbReference type="Gene3D" id="3.40.50.300">
    <property type="entry name" value="P-loop containing nucleotide triphosphate hydrolases"/>
    <property type="match status" value="1"/>
</dbReference>
<reference evidence="2" key="1">
    <citation type="submission" date="2024-06" db="EMBL/GenBank/DDBJ databases">
        <authorList>
            <person name="Liu X."/>
            <person name="Lenzi L."/>
            <person name="Haldenby T S."/>
            <person name="Uol C."/>
        </authorList>
    </citation>
    <scope>NUCLEOTIDE SEQUENCE</scope>
</reference>
<dbReference type="InterPro" id="IPR040632">
    <property type="entry name" value="Sulfotransfer_4"/>
</dbReference>
<keyword evidence="1" id="KW-0812">Transmembrane</keyword>
<feature type="transmembrane region" description="Helical" evidence="1">
    <location>
        <begin position="242"/>
        <end position="263"/>
    </location>
</feature>
<dbReference type="SUPFAM" id="SSF52540">
    <property type="entry name" value="P-loop containing nucleoside triphosphate hydrolases"/>
    <property type="match status" value="1"/>
</dbReference>
<evidence type="ECO:0000313" key="3">
    <source>
        <dbReference type="Proteomes" id="UP001497525"/>
    </source>
</evidence>
<dbReference type="EMBL" id="CAXLJL010000390">
    <property type="protein sequence ID" value="CAL5137440.1"/>
    <property type="molecule type" value="Genomic_DNA"/>
</dbReference>
<sequence>MSQGPEEGGLAVIGAGLGRTGTNSLKLALETIFQKKCYHLKEIYLHRHEDMEKWIKLEESLKRSSTGKLDKELCEKIFSGYGAAVDHPACVYYKELLELYPNAKVILTIRDPEIWLAGARSTILPRNVANPKSWAFHFVRRVLGLKSFRKMYLASWKRAFGDSIDFTDDTAVLKGFVNWTEQVKKNVPSDRLLVYDISKGWEPLCQFLRVPVPDSPFPHVNEYEEMRRLVRIERRADAIIEWGAPALLLILLAVFFIQLFRYIH</sequence>
<protein>
    <recommendedName>
        <fullName evidence="4">NAD dependent epimerase/dehydratase</fullName>
    </recommendedName>
</protein>
<dbReference type="PANTHER" id="PTHR36978:SF4">
    <property type="entry name" value="P-LOOP CONTAINING NUCLEOSIDE TRIPHOSPHATE HYDROLASE PROTEIN"/>
    <property type="match status" value="1"/>
</dbReference>
<gene>
    <name evidence="2" type="ORF">CDAUBV1_LOCUS11751</name>
</gene>
<organism evidence="2 3">
    <name type="scientific">Calicophoron daubneyi</name>
    <name type="common">Rumen fluke</name>
    <name type="synonym">Paramphistomum daubneyi</name>
    <dbReference type="NCBI Taxonomy" id="300641"/>
    <lineage>
        <taxon>Eukaryota</taxon>
        <taxon>Metazoa</taxon>
        <taxon>Spiralia</taxon>
        <taxon>Lophotrochozoa</taxon>
        <taxon>Platyhelminthes</taxon>
        <taxon>Trematoda</taxon>
        <taxon>Digenea</taxon>
        <taxon>Plagiorchiida</taxon>
        <taxon>Pronocephalata</taxon>
        <taxon>Paramphistomoidea</taxon>
        <taxon>Paramphistomidae</taxon>
        <taxon>Calicophoron</taxon>
    </lineage>
</organism>
<proteinExistence type="predicted"/>
<comment type="caution">
    <text evidence="2">The sequence shown here is derived from an EMBL/GenBank/DDBJ whole genome shotgun (WGS) entry which is preliminary data.</text>
</comment>
<dbReference type="Pfam" id="PF17784">
    <property type="entry name" value="Sulfotransfer_4"/>
    <property type="match status" value="1"/>
</dbReference>
<dbReference type="PANTHER" id="PTHR36978">
    <property type="entry name" value="P-LOOP CONTAINING NUCLEOTIDE TRIPHOSPHATE HYDROLASE"/>
    <property type="match status" value="1"/>
</dbReference>